<proteinExistence type="predicted"/>
<keyword evidence="1" id="KW-0812">Transmembrane</keyword>
<evidence type="ECO:0000313" key="2">
    <source>
        <dbReference type="EMBL" id="KAK7308891.1"/>
    </source>
</evidence>
<dbReference type="Proteomes" id="UP001359559">
    <property type="component" value="Unassembled WGS sequence"/>
</dbReference>
<reference evidence="2 3" key="1">
    <citation type="submission" date="2024-01" db="EMBL/GenBank/DDBJ databases">
        <title>The genomes of 5 underutilized Papilionoideae crops provide insights into root nodulation and disease resistance.</title>
        <authorList>
            <person name="Yuan L."/>
        </authorList>
    </citation>
    <scope>NUCLEOTIDE SEQUENCE [LARGE SCALE GENOMIC DNA]</scope>
    <source>
        <strain evidence="2">LY-2023</strain>
        <tissue evidence="2">Leaf</tissue>
    </source>
</reference>
<comment type="caution">
    <text evidence="2">The sequence shown here is derived from an EMBL/GenBank/DDBJ whole genome shotgun (WGS) entry which is preliminary data.</text>
</comment>
<accession>A0AAN9K2Q3</accession>
<dbReference type="AlphaFoldDB" id="A0AAN9K2Q3"/>
<gene>
    <name evidence="2" type="ORF">RJT34_05214</name>
</gene>
<evidence type="ECO:0000313" key="3">
    <source>
        <dbReference type="Proteomes" id="UP001359559"/>
    </source>
</evidence>
<organism evidence="2 3">
    <name type="scientific">Clitoria ternatea</name>
    <name type="common">Butterfly pea</name>
    <dbReference type="NCBI Taxonomy" id="43366"/>
    <lineage>
        <taxon>Eukaryota</taxon>
        <taxon>Viridiplantae</taxon>
        <taxon>Streptophyta</taxon>
        <taxon>Embryophyta</taxon>
        <taxon>Tracheophyta</taxon>
        <taxon>Spermatophyta</taxon>
        <taxon>Magnoliopsida</taxon>
        <taxon>eudicotyledons</taxon>
        <taxon>Gunneridae</taxon>
        <taxon>Pentapetalae</taxon>
        <taxon>rosids</taxon>
        <taxon>fabids</taxon>
        <taxon>Fabales</taxon>
        <taxon>Fabaceae</taxon>
        <taxon>Papilionoideae</taxon>
        <taxon>50 kb inversion clade</taxon>
        <taxon>NPAAA clade</taxon>
        <taxon>indigoferoid/millettioid clade</taxon>
        <taxon>Phaseoleae</taxon>
        <taxon>Clitoria</taxon>
    </lineage>
</organism>
<keyword evidence="3" id="KW-1185">Reference proteome</keyword>
<evidence type="ECO:0000256" key="1">
    <source>
        <dbReference type="SAM" id="Phobius"/>
    </source>
</evidence>
<name>A0AAN9K2Q3_CLITE</name>
<protein>
    <submittedName>
        <fullName evidence="2">Uncharacterized protein</fullName>
    </submittedName>
</protein>
<dbReference type="EMBL" id="JAYKXN010000002">
    <property type="protein sequence ID" value="KAK7308891.1"/>
    <property type="molecule type" value="Genomic_DNA"/>
</dbReference>
<feature type="transmembrane region" description="Helical" evidence="1">
    <location>
        <begin position="51"/>
        <end position="79"/>
    </location>
</feature>
<sequence length="102" mass="11389">MVSVQLSSFCFLHNRTLLITIASRPNLGQVAHIVCLSYSLGVIQVGSLEQPMLACCMFSIVTSIALASWLSMVLVWCPFVRKHGVTGRSHVLQLFMHLLHRH</sequence>
<keyword evidence="1" id="KW-0472">Membrane</keyword>
<keyword evidence="1" id="KW-1133">Transmembrane helix</keyword>